<dbReference type="InterPro" id="IPR037126">
    <property type="entry name" value="PdaC/RsiV-like_sf"/>
</dbReference>
<dbReference type="Proteomes" id="UP000216063">
    <property type="component" value="Unassembled WGS sequence"/>
</dbReference>
<dbReference type="Gene3D" id="3.90.640.20">
    <property type="entry name" value="Heat-shock cognate protein, ATPase"/>
    <property type="match status" value="1"/>
</dbReference>
<organism evidence="2 3">
    <name type="scientific">Mycolicibacterium sphagni</name>
    <dbReference type="NCBI Taxonomy" id="1786"/>
    <lineage>
        <taxon>Bacteria</taxon>
        <taxon>Bacillati</taxon>
        <taxon>Actinomycetota</taxon>
        <taxon>Actinomycetes</taxon>
        <taxon>Mycobacteriales</taxon>
        <taxon>Mycobacteriaceae</taxon>
        <taxon>Mycolicibacterium</taxon>
    </lineage>
</organism>
<reference evidence="2 3" key="1">
    <citation type="submission" date="2017-07" db="EMBL/GenBank/DDBJ databases">
        <title>The new phylogeny of genus Mycobacterium.</title>
        <authorList>
            <person name="Tortoli E."/>
            <person name="Trovato A."/>
            <person name="Cirillo D.M."/>
        </authorList>
    </citation>
    <scope>NUCLEOTIDE SEQUENCE [LARGE SCALE GENOMIC DNA]</scope>
    <source>
        <strain evidence="2 3">ATCC 33027</strain>
    </source>
</reference>
<dbReference type="Pfam" id="PF11738">
    <property type="entry name" value="DUF3298"/>
    <property type="match status" value="1"/>
</dbReference>
<accession>A0A255D6J2</accession>
<evidence type="ECO:0000259" key="1">
    <source>
        <dbReference type="Pfam" id="PF11738"/>
    </source>
</evidence>
<dbReference type="EMBL" id="NOZR01000036">
    <property type="protein sequence ID" value="OYN74814.1"/>
    <property type="molecule type" value="Genomic_DNA"/>
</dbReference>
<evidence type="ECO:0000313" key="3">
    <source>
        <dbReference type="Proteomes" id="UP000216063"/>
    </source>
</evidence>
<evidence type="ECO:0000313" key="2">
    <source>
        <dbReference type="EMBL" id="OYN74814.1"/>
    </source>
</evidence>
<proteinExistence type="predicted"/>
<protein>
    <recommendedName>
        <fullName evidence="1">DUF3298 domain-containing protein</fullName>
    </recommendedName>
</protein>
<comment type="caution">
    <text evidence="2">The sequence shown here is derived from an EMBL/GenBank/DDBJ whole genome shotgun (WGS) entry which is preliminary data.</text>
</comment>
<keyword evidence="3" id="KW-1185">Reference proteome</keyword>
<gene>
    <name evidence="2" type="ORF">CG716_27470</name>
</gene>
<sequence>MTGGDPRVASAFNSAVHASAAGQLGPVKGDADPDGTWTFETQPQIYFGGASVSELISGLYVHVPSAHPTSSISTVVIDSRTAKPITLADLFTDKQAGLNRLSDQTKALLPAVSGVGPTPMPDEPGNAPTEANFANWIPTPEGLELHFADYQFFHGTPTITVPWSALDGLLAPGMDALRT</sequence>
<feature type="domain" description="DUF3298" evidence="1">
    <location>
        <begin position="88"/>
        <end position="164"/>
    </location>
</feature>
<dbReference type="AlphaFoldDB" id="A0A255D6J2"/>
<dbReference type="InterPro" id="IPR021729">
    <property type="entry name" value="DUF3298"/>
</dbReference>
<dbReference type="OrthoDB" id="4371734at2"/>
<name>A0A255D6J2_9MYCO</name>